<gene>
    <name evidence="11" type="ORF">DLM86_26450</name>
</gene>
<dbReference type="GO" id="GO:0046655">
    <property type="term" value="P:folic acid metabolic process"/>
    <property type="evidence" value="ECO:0007669"/>
    <property type="project" value="TreeGrafter"/>
</dbReference>
<comment type="caution">
    <text evidence="11">The sequence shown here is derived from an EMBL/GenBank/DDBJ whole genome shotgun (WGS) entry which is preliminary data.</text>
</comment>
<dbReference type="PRINTS" id="PR00070">
    <property type="entry name" value="DHFR"/>
</dbReference>
<dbReference type="SUPFAM" id="SSF53597">
    <property type="entry name" value="Dihydrofolate reductase-like"/>
    <property type="match status" value="1"/>
</dbReference>
<keyword evidence="6 8" id="KW-0560">Oxidoreductase</keyword>
<evidence type="ECO:0000256" key="8">
    <source>
        <dbReference type="PIRNR" id="PIRNR000194"/>
    </source>
</evidence>
<dbReference type="PROSITE" id="PS00075">
    <property type="entry name" value="DHFR_1"/>
    <property type="match status" value="1"/>
</dbReference>
<proteinExistence type="inferred from homology"/>
<dbReference type="GO" id="GO:0070401">
    <property type="term" value="F:NADP+ binding"/>
    <property type="evidence" value="ECO:0007669"/>
    <property type="project" value="UniProtKB-ARBA"/>
</dbReference>
<dbReference type="PANTHER" id="PTHR48069:SF3">
    <property type="entry name" value="DIHYDROFOLATE REDUCTASE"/>
    <property type="match status" value="1"/>
</dbReference>
<dbReference type="PIRSF" id="PIRSF000194">
    <property type="entry name" value="DHFR"/>
    <property type="match status" value="1"/>
</dbReference>
<dbReference type="Proteomes" id="UP000247476">
    <property type="component" value="Unassembled WGS sequence"/>
</dbReference>
<evidence type="ECO:0000256" key="1">
    <source>
        <dbReference type="ARBA" id="ARBA00004903"/>
    </source>
</evidence>
<dbReference type="InterPro" id="IPR012259">
    <property type="entry name" value="DHFR"/>
</dbReference>
<dbReference type="OrthoDB" id="9804315at2"/>
<dbReference type="Pfam" id="PF00186">
    <property type="entry name" value="DHFR_1"/>
    <property type="match status" value="1"/>
</dbReference>
<dbReference type="AlphaFoldDB" id="A0A2V5KR12"/>
<feature type="domain" description="DHFR" evidence="10">
    <location>
        <begin position="3"/>
        <end position="160"/>
    </location>
</feature>
<dbReference type="PANTHER" id="PTHR48069">
    <property type="entry name" value="DIHYDROFOLATE REDUCTASE"/>
    <property type="match status" value="1"/>
</dbReference>
<dbReference type="Gene3D" id="3.40.430.10">
    <property type="entry name" value="Dihydrofolate Reductase, subunit A"/>
    <property type="match status" value="1"/>
</dbReference>
<evidence type="ECO:0000313" key="12">
    <source>
        <dbReference type="Proteomes" id="UP000247476"/>
    </source>
</evidence>
<keyword evidence="5 8" id="KW-0521">NADP</keyword>
<comment type="catalytic activity">
    <reaction evidence="8">
        <text>(6S)-5,6,7,8-tetrahydrofolate + NADP(+) = 7,8-dihydrofolate + NADPH + H(+)</text>
        <dbReference type="Rhea" id="RHEA:15009"/>
        <dbReference type="ChEBI" id="CHEBI:15378"/>
        <dbReference type="ChEBI" id="CHEBI:57451"/>
        <dbReference type="ChEBI" id="CHEBI:57453"/>
        <dbReference type="ChEBI" id="CHEBI:57783"/>
        <dbReference type="ChEBI" id="CHEBI:58349"/>
        <dbReference type="EC" id="1.5.1.3"/>
    </reaction>
</comment>
<dbReference type="InterPro" id="IPR024072">
    <property type="entry name" value="DHFR-like_dom_sf"/>
</dbReference>
<dbReference type="FunFam" id="3.40.430.10:FF:000001">
    <property type="entry name" value="Dihydrofolate reductase"/>
    <property type="match status" value="1"/>
</dbReference>
<dbReference type="GO" id="GO:0005829">
    <property type="term" value="C:cytosol"/>
    <property type="evidence" value="ECO:0007669"/>
    <property type="project" value="TreeGrafter"/>
</dbReference>
<reference evidence="11 12" key="1">
    <citation type="submission" date="2018-05" db="EMBL/GenBank/DDBJ databases">
        <title>Paenibacillus flagellatus sp. nov., isolated from selenium mineral soil.</title>
        <authorList>
            <person name="Dai X."/>
        </authorList>
    </citation>
    <scope>NUCLEOTIDE SEQUENCE [LARGE SCALE GENOMIC DNA]</scope>
    <source>
        <strain evidence="11 12">DXL2</strain>
    </source>
</reference>
<dbReference type="GO" id="GO:0006730">
    <property type="term" value="P:one-carbon metabolic process"/>
    <property type="evidence" value="ECO:0007669"/>
    <property type="project" value="UniProtKB-KW"/>
</dbReference>
<comment type="similarity">
    <text evidence="2 8 9">Belongs to the dihydrofolate reductase family.</text>
</comment>
<evidence type="ECO:0000256" key="5">
    <source>
        <dbReference type="ARBA" id="ARBA00022857"/>
    </source>
</evidence>
<dbReference type="PROSITE" id="PS51330">
    <property type="entry name" value="DHFR_2"/>
    <property type="match status" value="1"/>
</dbReference>
<dbReference type="RefSeq" id="WP_110843070.1">
    <property type="nucleotide sequence ID" value="NZ_QJVJ01000014.1"/>
</dbReference>
<evidence type="ECO:0000256" key="6">
    <source>
        <dbReference type="ARBA" id="ARBA00023002"/>
    </source>
</evidence>
<comment type="function">
    <text evidence="7 8">Key enzyme in folate metabolism. Catalyzes an essential reaction for de novo glycine and purine synthesis, and for DNA precursor synthesis.</text>
</comment>
<organism evidence="11 12">
    <name type="scientific">Paenibacillus flagellatus</name>
    <dbReference type="NCBI Taxonomy" id="2211139"/>
    <lineage>
        <taxon>Bacteria</taxon>
        <taxon>Bacillati</taxon>
        <taxon>Bacillota</taxon>
        <taxon>Bacilli</taxon>
        <taxon>Bacillales</taxon>
        <taxon>Paenibacillaceae</taxon>
        <taxon>Paenibacillus</taxon>
    </lineage>
</organism>
<dbReference type="InterPro" id="IPR017925">
    <property type="entry name" value="DHFR_CS"/>
</dbReference>
<evidence type="ECO:0000256" key="3">
    <source>
        <dbReference type="ARBA" id="ARBA00012856"/>
    </source>
</evidence>
<keyword evidence="12" id="KW-1185">Reference proteome</keyword>
<dbReference type="UniPathway" id="UPA00077">
    <property type="reaction ID" value="UER00158"/>
</dbReference>
<evidence type="ECO:0000313" key="11">
    <source>
        <dbReference type="EMBL" id="PYI51226.1"/>
    </source>
</evidence>
<dbReference type="GO" id="GO:0046654">
    <property type="term" value="P:tetrahydrofolate biosynthetic process"/>
    <property type="evidence" value="ECO:0007669"/>
    <property type="project" value="UniProtKB-UniPathway"/>
</dbReference>
<dbReference type="EC" id="1.5.1.3" evidence="3 8"/>
<dbReference type="GO" id="GO:0046452">
    <property type="term" value="P:dihydrofolate metabolic process"/>
    <property type="evidence" value="ECO:0007669"/>
    <property type="project" value="TreeGrafter"/>
</dbReference>
<dbReference type="CDD" id="cd00209">
    <property type="entry name" value="DHFR"/>
    <property type="match status" value="1"/>
</dbReference>
<evidence type="ECO:0000259" key="10">
    <source>
        <dbReference type="PROSITE" id="PS51330"/>
    </source>
</evidence>
<evidence type="ECO:0000256" key="4">
    <source>
        <dbReference type="ARBA" id="ARBA00022563"/>
    </source>
</evidence>
<keyword evidence="4 8" id="KW-0554">One-carbon metabolism</keyword>
<sequence length="163" mass="18222">MSRIAMIVAMDRNRLIGRDNKLPWRLPADMAFFKRTTMGHPVVMGRKTYESIGKPLPGRTNIVLTRDPAYKAEGCTVVRTAEEAVRAAAGEGLFVIGGSEVYALFFPLADTLYVTEIGETFEGDAHFPAIDPSEWEVAERRPGTVDEKNAYPHAFLTYRRKSI</sequence>
<evidence type="ECO:0000256" key="2">
    <source>
        <dbReference type="ARBA" id="ARBA00009539"/>
    </source>
</evidence>
<evidence type="ECO:0000256" key="9">
    <source>
        <dbReference type="RuleBase" id="RU004474"/>
    </source>
</evidence>
<accession>A0A2V5KR12</accession>
<comment type="pathway">
    <text evidence="1 8">Cofactor biosynthesis; tetrahydrofolate biosynthesis; 5,6,7,8-tetrahydrofolate from 7,8-dihydrofolate: step 1/1.</text>
</comment>
<evidence type="ECO:0000256" key="7">
    <source>
        <dbReference type="ARBA" id="ARBA00025067"/>
    </source>
</evidence>
<protein>
    <recommendedName>
        <fullName evidence="3 8">Dihydrofolate reductase</fullName>
        <ecNumber evidence="3 8">1.5.1.3</ecNumber>
    </recommendedName>
</protein>
<dbReference type="GO" id="GO:0004146">
    <property type="term" value="F:dihydrofolate reductase activity"/>
    <property type="evidence" value="ECO:0007669"/>
    <property type="project" value="UniProtKB-EC"/>
</dbReference>
<dbReference type="InterPro" id="IPR001796">
    <property type="entry name" value="DHFR_dom"/>
</dbReference>
<name>A0A2V5KR12_9BACL</name>
<dbReference type="EMBL" id="QJVJ01000014">
    <property type="protein sequence ID" value="PYI51226.1"/>
    <property type="molecule type" value="Genomic_DNA"/>
</dbReference>